<proteinExistence type="predicted"/>
<name>A0A2P8G5E8_9BACT</name>
<organism evidence="1 2">
    <name type="scientific">Dyadobacter jiangsuensis</name>
    <dbReference type="NCBI Taxonomy" id="1591085"/>
    <lineage>
        <taxon>Bacteria</taxon>
        <taxon>Pseudomonadati</taxon>
        <taxon>Bacteroidota</taxon>
        <taxon>Cytophagia</taxon>
        <taxon>Cytophagales</taxon>
        <taxon>Spirosomataceae</taxon>
        <taxon>Dyadobacter</taxon>
    </lineage>
</organism>
<evidence type="ECO:0000313" key="2">
    <source>
        <dbReference type="Proteomes" id="UP000241964"/>
    </source>
</evidence>
<evidence type="ECO:0000313" key="1">
    <source>
        <dbReference type="EMBL" id="PSL29192.1"/>
    </source>
</evidence>
<dbReference type="OrthoDB" id="942191at2"/>
<dbReference type="RefSeq" id="WP_106595499.1">
    <property type="nucleotide sequence ID" value="NZ_PYAS01000005.1"/>
</dbReference>
<keyword evidence="2" id="KW-1185">Reference proteome</keyword>
<reference evidence="1 2" key="1">
    <citation type="submission" date="2018-03" db="EMBL/GenBank/DDBJ databases">
        <title>Genomic Encyclopedia of Archaeal and Bacterial Type Strains, Phase II (KMG-II): from individual species to whole genera.</title>
        <authorList>
            <person name="Goeker M."/>
        </authorList>
    </citation>
    <scope>NUCLEOTIDE SEQUENCE [LARGE SCALE GENOMIC DNA]</scope>
    <source>
        <strain evidence="1 2">DSM 29057</strain>
    </source>
</reference>
<protein>
    <recommendedName>
        <fullName evidence="3">Uma2 family endonuclease</fullName>
    </recommendedName>
</protein>
<comment type="caution">
    <text evidence="1">The sequence shown here is derived from an EMBL/GenBank/DDBJ whole genome shotgun (WGS) entry which is preliminary data.</text>
</comment>
<sequence length="207" mass="23539">MIASPTPGRDIPENALEESIPNSLIREIIDGKPYYYKGYREVLAGNMNEDGIMGCCTIQTFIITYLVRILFRSVDESKYLIATNEPGLHINRRNNLASDIMVFDYDILTIDQINLNYAQVPPAVCIEVDTRVELNDAAESEYVTLKTMKLLEFGVGKVIWFFTKTKKVMIATPGNWTTFDWNNEVLLMPNALCNVGQHLRSRGFKFA</sequence>
<dbReference type="Proteomes" id="UP000241964">
    <property type="component" value="Unassembled WGS sequence"/>
</dbReference>
<dbReference type="AlphaFoldDB" id="A0A2P8G5E8"/>
<gene>
    <name evidence="1" type="ORF">CLV60_10527</name>
</gene>
<accession>A0A2P8G5E8</accession>
<evidence type="ECO:0008006" key="3">
    <source>
        <dbReference type="Google" id="ProtNLM"/>
    </source>
</evidence>
<dbReference type="EMBL" id="PYAS01000005">
    <property type="protein sequence ID" value="PSL29192.1"/>
    <property type="molecule type" value="Genomic_DNA"/>
</dbReference>